<sequence>MSNAPGSDPAGHPDAPGSRLSALAGVWQLISFVVADHNGNILGMPMGTQPSGLLVYTVDGHVSVHLRDPRRHTSSASVPGFAHGSHGDAESIAMNNPYIGYCGTYRLSGDQVIHHVQAASVPEWVGGNQVRDLALRRDVLTLCSPAKQDGSGIRIPCLTWERIRSAESSEGAT</sequence>
<proteinExistence type="predicted"/>
<dbReference type="AlphaFoldDB" id="A0A1C3P3G2"/>
<evidence type="ECO:0000313" key="3">
    <source>
        <dbReference type="Proteomes" id="UP000199013"/>
    </source>
</evidence>
<organism evidence="2 3">
    <name type="scientific">Candidatus Protofrankia californiensis</name>
    <dbReference type="NCBI Taxonomy" id="1839754"/>
    <lineage>
        <taxon>Bacteria</taxon>
        <taxon>Bacillati</taxon>
        <taxon>Actinomycetota</taxon>
        <taxon>Actinomycetes</taxon>
        <taxon>Frankiales</taxon>
        <taxon>Frankiaceae</taxon>
        <taxon>Protofrankia</taxon>
    </lineage>
</organism>
<dbReference type="InterPro" id="IPR024311">
    <property type="entry name" value="Lipocalin-like"/>
</dbReference>
<dbReference type="EMBL" id="FLUV01001740">
    <property type="protein sequence ID" value="SBW24379.1"/>
    <property type="molecule type" value="Genomic_DNA"/>
</dbReference>
<dbReference type="Proteomes" id="UP000199013">
    <property type="component" value="Unassembled WGS sequence"/>
</dbReference>
<keyword evidence="3" id="KW-1185">Reference proteome</keyword>
<gene>
    <name evidence="2" type="ORF">FDG2_4131</name>
</gene>
<name>A0A1C3P3G2_9ACTN</name>
<reference evidence="3" key="1">
    <citation type="submission" date="2016-02" db="EMBL/GenBank/DDBJ databases">
        <authorList>
            <person name="Wibberg D."/>
        </authorList>
    </citation>
    <scope>NUCLEOTIDE SEQUENCE [LARGE SCALE GENOMIC DNA]</scope>
</reference>
<feature type="domain" description="Lipocalin-like" evidence="1">
    <location>
        <begin position="25"/>
        <end position="163"/>
    </location>
</feature>
<dbReference type="Pfam" id="PF13924">
    <property type="entry name" value="Lipocalin_5"/>
    <property type="match status" value="1"/>
</dbReference>
<accession>A0A1C3P3G2</accession>
<evidence type="ECO:0000259" key="1">
    <source>
        <dbReference type="Pfam" id="PF13924"/>
    </source>
</evidence>
<evidence type="ECO:0000313" key="2">
    <source>
        <dbReference type="EMBL" id="SBW24379.1"/>
    </source>
</evidence>
<protein>
    <recommendedName>
        <fullName evidence="1">Lipocalin-like domain-containing protein</fullName>
    </recommendedName>
</protein>